<dbReference type="InterPro" id="IPR011059">
    <property type="entry name" value="Metal-dep_hydrolase_composite"/>
</dbReference>
<keyword evidence="2" id="KW-0472">Membrane</keyword>
<dbReference type="OrthoDB" id="10258955at2759"/>
<dbReference type="HOGENOM" id="CLU_006273_0_0_1"/>
<sequence>MMDYTVHPRRTHSLLIIAVFLLFNLCYHAAYFSHHGNPKAVRVPLHASEILSRCRALNLLPGPPSDFYDRDVSDRFVRGTRPVLIRNATVWTGRVQGLELIHGDVLLAGGIIAQVGHISNDVLSAYNDLVTVDAHGAWVTPGIIDVHSHLGDEPSPALSGAYDGNSLHGPVLPWLRSLDALNTHDDGYASSISGGLTTALILPGSANAIGGQAFVIKLRPTAERSPSSMLLEPPFTLNGSHVANGGLPRWRHMKHACGENPSSVYAGTRMDTFWAFRSAYNTARGIKDAQDAYCEKALIGDWASVDGQSFPEDLQWESLVQTHCYEAVDLDAFVRLSNEFQFPVAAFHHAHEAWLVPDVLKHAYGEHPPAIAMFAAFSRQALFCSLYKREAWRHSEFAPRVLADNDIDVVMKSDHPAIVSRYLIHEAAQAHHYGLEETIALASVTTTSAKVLGLDHRIGYIKPGYDAVHPLALGATPKQVFIDGIAQLETPHNVEKPASAQRAPKTPDYDKEAADAVKYEGLPPLAPLKSKAGTVVFTNVSSVWLRAPDSAVYNAFETHAIPGAGVVVVQNGRIVCQGQGSQCASVMDADAETVDLNAGSLQPGLVTVGSSLGLQEIAMESSTVDGPAYNLLAGDPPAIAGGAGYVPRAADGLIYGTRDALLAYRGGVTVGITAPQHATFSSGLSAAFSLGAAHALEQGALVSDVVALHVSIAHGDVPSVSTEIAAIRHVLLHPPHGEGGKWYAKVAQGEIPLVVETNSADIIATLILLKREIEEETGHRMKLTILGGAEAHLLASDLAAADVGVVLSPPRPLSYTWDYRRVNPSLPVVNQSAIAQLVEAGVTVGIGPQGTSAESTMSTWAVRNLRFDAGWALLDSPQALTKSSAFAIASSNVEKLLGLDLDPYDGDLVATTGGDLLSFEGKVVAIISPRRGKVDFFA</sequence>
<dbReference type="InterPro" id="IPR032466">
    <property type="entry name" value="Metal_Hydrolase"/>
</dbReference>
<dbReference type="SUPFAM" id="SSF51338">
    <property type="entry name" value="Composite domain of metallo-dependent hydrolases"/>
    <property type="match status" value="1"/>
</dbReference>
<dbReference type="GO" id="GO:0004038">
    <property type="term" value="F:allantoinase activity"/>
    <property type="evidence" value="ECO:0007669"/>
    <property type="project" value="TreeGrafter"/>
</dbReference>
<organism evidence="3 4">
    <name type="scientific">Phlebiopsis gigantea (strain 11061_1 CR5-6)</name>
    <name type="common">White-rot fungus</name>
    <name type="synonym">Peniophora gigantea</name>
    <dbReference type="NCBI Taxonomy" id="745531"/>
    <lineage>
        <taxon>Eukaryota</taxon>
        <taxon>Fungi</taxon>
        <taxon>Dikarya</taxon>
        <taxon>Basidiomycota</taxon>
        <taxon>Agaricomycotina</taxon>
        <taxon>Agaricomycetes</taxon>
        <taxon>Polyporales</taxon>
        <taxon>Phanerochaetaceae</taxon>
        <taxon>Phlebiopsis</taxon>
    </lineage>
</organism>
<keyword evidence="4" id="KW-1185">Reference proteome</keyword>
<dbReference type="Gene3D" id="3.20.20.140">
    <property type="entry name" value="Metal-dependent hydrolases"/>
    <property type="match status" value="2"/>
</dbReference>
<keyword evidence="2" id="KW-0812">Transmembrane</keyword>
<evidence type="ECO:0000313" key="4">
    <source>
        <dbReference type="Proteomes" id="UP000053257"/>
    </source>
</evidence>
<dbReference type="PANTHER" id="PTHR43668:SF5">
    <property type="entry name" value="AMIDOHYDROLASE 3 DOMAIN-CONTAINING PROTEIN"/>
    <property type="match status" value="1"/>
</dbReference>
<dbReference type="SUPFAM" id="SSF51556">
    <property type="entry name" value="Metallo-dependent hydrolases"/>
    <property type="match status" value="1"/>
</dbReference>
<keyword evidence="2" id="KW-1133">Transmembrane helix</keyword>
<feature type="transmembrane region" description="Helical" evidence="2">
    <location>
        <begin position="12"/>
        <end position="32"/>
    </location>
</feature>
<name>A0A0C3NIZ4_PHLG1</name>
<proteinExistence type="predicted"/>
<accession>A0A0C3NIZ4</accession>
<dbReference type="GO" id="GO:0006145">
    <property type="term" value="P:purine nucleobase catabolic process"/>
    <property type="evidence" value="ECO:0007669"/>
    <property type="project" value="TreeGrafter"/>
</dbReference>
<dbReference type="STRING" id="745531.A0A0C3NIZ4"/>
<dbReference type="AlphaFoldDB" id="A0A0C3NIZ4"/>
<dbReference type="GO" id="GO:0005737">
    <property type="term" value="C:cytoplasm"/>
    <property type="evidence" value="ECO:0007669"/>
    <property type="project" value="TreeGrafter"/>
</dbReference>
<protein>
    <submittedName>
        <fullName evidence="3">Uncharacterized protein</fullName>
    </submittedName>
</protein>
<gene>
    <name evidence="3" type="ORF">PHLGIDRAFT_129242</name>
</gene>
<dbReference type="InterPro" id="IPR050138">
    <property type="entry name" value="DHOase/Allantoinase_Hydrolase"/>
</dbReference>
<dbReference type="Gene3D" id="2.30.40.10">
    <property type="entry name" value="Urease, subunit C, domain 1"/>
    <property type="match status" value="1"/>
</dbReference>
<evidence type="ECO:0000256" key="2">
    <source>
        <dbReference type="SAM" id="Phobius"/>
    </source>
</evidence>
<dbReference type="PANTHER" id="PTHR43668">
    <property type="entry name" value="ALLANTOINASE"/>
    <property type="match status" value="1"/>
</dbReference>
<dbReference type="Proteomes" id="UP000053257">
    <property type="component" value="Unassembled WGS sequence"/>
</dbReference>
<dbReference type="EMBL" id="KN840560">
    <property type="protein sequence ID" value="KIP04859.1"/>
    <property type="molecule type" value="Genomic_DNA"/>
</dbReference>
<evidence type="ECO:0000256" key="1">
    <source>
        <dbReference type="SAM" id="MobiDB-lite"/>
    </source>
</evidence>
<feature type="region of interest" description="Disordered" evidence="1">
    <location>
        <begin position="492"/>
        <end position="512"/>
    </location>
</feature>
<evidence type="ECO:0000313" key="3">
    <source>
        <dbReference type="EMBL" id="KIP04859.1"/>
    </source>
</evidence>
<reference evidence="3 4" key="1">
    <citation type="journal article" date="2014" name="PLoS Genet.">
        <title>Analysis of the Phlebiopsis gigantea genome, transcriptome and secretome provides insight into its pioneer colonization strategies of wood.</title>
        <authorList>
            <person name="Hori C."/>
            <person name="Ishida T."/>
            <person name="Igarashi K."/>
            <person name="Samejima M."/>
            <person name="Suzuki H."/>
            <person name="Master E."/>
            <person name="Ferreira P."/>
            <person name="Ruiz-Duenas F.J."/>
            <person name="Held B."/>
            <person name="Canessa P."/>
            <person name="Larrondo L.F."/>
            <person name="Schmoll M."/>
            <person name="Druzhinina I.S."/>
            <person name="Kubicek C.P."/>
            <person name="Gaskell J.A."/>
            <person name="Kersten P."/>
            <person name="St John F."/>
            <person name="Glasner J."/>
            <person name="Sabat G."/>
            <person name="Splinter BonDurant S."/>
            <person name="Syed K."/>
            <person name="Yadav J."/>
            <person name="Mgbeahuruike A.C."/>
            <person name="Kovalchuk A."/>
            <person name="Asiegbu F.O."/>
            <person name="Lackner G."/>
            <person name="Hoffmeister D."/>
            <person name="Rencoret J."/>
            <person name="Gutierrez A."/>
            <person name="Sun H."/>
            <person name="Lindquist E."/>
            <person name="Barry K."/>
            <person name="Riley R."/>
            <person name="Grigoriev I.V."/>
            <person name="Henrissat B."/>
            <person name="Kues U."/>
            <person name="Berka R.M."/>
            <person name="Martinez A.T."/>
            <person name="Covert S.F."/>
            <person name="Blanchette R.A."/>
            <person name="Cullen D."/>
        </authorList>
    </citation>
    <scope>NUCLEOTIDE SEQUENCE [LARGE SCALE GENOMIC DNA]</scope>
    <source>
        <strain evidence="3 4">11061_1 CR5-6</strain>
    </source>
</reference>